<gene>
    <name evidence="1" type="ORF">RDI58_024504</name>
</gene>
<dbReference type="Gene3D" id="1.20.120.690">
    <property type="entry name" value="RDM1 protein domain"/>
    <property type="match status" value="1"/>
</dbReference>
<dbReference type="SUPFAM" id="SSF109920">
    <property type="entry name" value="Hypothetical protein At3g22680"/>
    <property type="match status" value="1"/>
</dbReference>
<dbReference type="InterPro" id="IPR036319">
    <property type="entry name" value="RDM1_sf"/>
</dbReference>
<evidence type="ECO:0000313" key="2">
    <source>
        <dbReference type="Proteomes" id="UP001371456"/>
    </source>
</evidence>
<sequence length="85" mass="10094">MLSIPNSVLRRAIMYQEYMKVVPMPTQRGFGIPFTLWVGFTASMKEFYGQPLHYLTDVQMNKFDQMRLDVDNEDAIRYHHHLIIT</sequence>
<organism evidence="1 2">
    <name type="scientific">Solanum bulbocastanum</name>
    <name type="common">Wild potato</name>
    <dbReference type="NCBI Taxonomy" id="147425"/>
    <lineage>
        <taxon>Eukaryota</taxon>
        <taxon>Viridiplantae</taxon>
        <taxon>Streptophyta</taxon>
        <taxon>Embryophyta</taxon>
        <taxon>Tracheophyta</taxon>
        <taxon>Spermatophyta</taxon>
        <taxon>Magnoliopsida</taxon>
        <taxon>eudicotyledons</taxon>
        <taxon>Gunneridae</taxon>
        <taxon>Pentapetalae</taxon>
        <taxon>asterids</taxon>
        <taxon>lamiids</taxon>
        <taxon>Solanales</taxon>
        <taxon>Solanaceae</taxon>
        <taxon>Solanoideae</taxon>
        <taxon>Solaneae</taxon>
        <taxon>Solanum</taxon>
    </lineage>
</organism>
<reference evidence="1 2" key="1">
    <citation type="submission" date="2024-02" db="EMBL/GenBank/DDBJ databases">
        <title>de novo genome assembly of Solanum bulbocastanum strain 11H21.</title>
        <authorList>
            <person name="Hosaka A.J."/>
        </authorList>
    </citation>
    <scope>NUCLEOTIDE SEQUENCE [LARGE SCALE GENOMIC DNA]</scope>
    <source>
        <tissue evidence="1">Young leaves</tissue>
    </source>
</reference>
<dbReference type="InterPro" id="IPR015270">
    <property type="entry name" value="RDM1_plant"/>
</dbReference>
<accession>A0AAN8T610</accession>
<proteinExistence type="predicted"/>
<dbReference type="GO" id="GO:0000419">
    <property type="term" value="C:RNA polymerase V complex"/>
    <property type="evidence" value="ECO:0007669"/>
    <property type="project" value="TreeGrafter"/>
</dbReference>
<dbReference type="Pfam" id="PF09187">
    <property type="entry name" value="RdDM_RDM1"/>
    <property type="match status" value="1"/>
</dbReference>
<dbReference type="EMBL" id="JBANQN010000010">
    <property type="protein sequence ID" value="KAK6777786.1"/>
    <property type="molecule type" value="Genomic_DNA"/>
</dbReference>
<dbReference type="AlphaFoldDB" id="A0AAN8T610"/>
<comment type="caution">
    <text evidence="1">The sequence shown here is derived from an EMBL/GenBank/DDBJ whole genome shotgun (WGS) entry which is preliminary data.</text>
</comment>
<dbReference type="Proteomes" id="UP001371456">
    <property type="component" value="Unassembled WGS sequence"/>
</dbReference>
<protein>
    <submittedName>
        <fullName evidence="1">Uncharacterized protein</fullName>
    </submittedName>
</protein>
<dbReference type="PANTHER" id="PTHR36366:SF1">
    <property type="entry name" value="PROTEIN RDM1"/>
    <property type="match status" value="1"/>
</dbReference>
<evidence type="ECO:0000313" key="1">
    <source>
        <dbReference type="EMBL" id="KAK6777786.1"/>
    </source>
</evidence>
<dbReference type="GO" id="GO:0080188">
    <property type="term" value="P:gene silencing by siRNA-directed DNA methylation"/>
    <property type="evidence" value="ECO:0007669"/>
    <property type="project" value="InterPro"/>
</dbReference>
<name>A0AAN8T610_SOLBU</name>
<keyword evidence="2" id="KW-1185">Reference proteome</keyword>
<dbReference type="PANTHER" id="PTHR36366">
    <property type="entry name" value="PROTEIN RDM1"/>
    <property type="match status" value="1"/>
</dbReference>